<feature type="region of interest" description="Disordered" evidence="1">
    <location>
        <begin position="411"/>
        <end position="439"/>
    </location>
</feature>
<keyword evidence="3" id="KW-1185">Reference proteome</keyword>
<evidence type="ECO:0000313" key="2">
    <source>
        <dbReference type="EMBL" id="GET90126.1"/>
    </source>
</evidence>
<sequence length="559" mass="61572">MHSRIPLSIVFSAEGRRHAIHHRTFRVGVPTAEGSAGASTDTDAEEEGVAFFRYLDSNDTRMPSHPHLRAYAHPAEEYETYVGEEAWADADEVPTSAAGQPSGHDTGRAQSGSASCCATSEDLAPVPGFHSVVEWVNSVFEESWASDGVVLCGRYVVADDGAWVVPSRSPALYTTREVFLLMRNSSKFLHDVHTQVMDVKAATLRGTYGGSVTFEFTLAKSLAGSGASEMRAILPYPLHFSPQTHTWEVQDTVEALPFTGIGQRVTDVCFPSLMMWTEAEHDENFRIMQRRIQQAALLERTCAADPGFISRLVRAFDKRHQRSSTDDVAGKRHSHPRLAILVALDLLFESPSLPIYVLSAKARVFEVAPRTSETWAAINDASRWHLWTPLLVDAGATGTDSVSHRDASANAVCRGDDSTHAAPLEEGEESEGTEEDDNADTSSLNFFRMFRDIEHWNQYVSAMVARLQQSRGGAMDRDDLNKPSRGTQHYCVVASESSDLVSCTDTLTKRGLPLELMHPELLDMNKEAGEFLKMLRDGLLRGPAGDKCDKQNKGETGKQ</sequence>
<name>A0A640KK82_LEITA</name>
<evidence type="ECO:0000313" key="3">
    <source>
        <dbReference type="Proteomes" id="UP000419144"/>
    </source>
</evidence>
<dbReference type="AlphaFoldDB" id="A0A640KK82"/>
<reference evidence="2" key="1">
    <citation type="submission" date="2019-11" db="EMBL/GenBank/DDBJ databases">
        <title>Leishmania tarentolae CDS.</title>
        <authorList>
            <person name="Goto Y."/>
            <person name="Yamagishi J."/>
        </authorList>
    </citation>
    <scope>NUCLEOTIDE SEQUENCE [LARGE SCALE GENOMIC DNA]</scope>
    <source>
        <strain evidence="2">Parrot Tar II</strain>
    </source>
</reference>
<dbReference type="OrthoDB" id="272389at2759"/>
<dbReference type="VEuPathDB" id="TriTrypDB:LtaPh_2820800"/>
<accession>A0A640KK82</accession>
<protein>
    <submittedName>
        <fullName evidence="2">Uncharacterized protein</fullName>
    </submittedName>
</protein>
<dbReference type="Proteomes" id="UP000419144">
    <property type="component" value="Unassembled WGS sequence"/>
</dbReference>
<comment type="caution">
    <text evidence="2">The sequence shown here is derived from an EMBL/GenBank/DDBJ whole genome shotgun (WGS) entry which is preliminary data.</text>
</comment>
<proteinExistence type="predicted"/>
<dbReference type="EMBL" id="BLBS01000039">
    <property type="protein sequence ID" value="GET90126.1"/>
    <property type="molecule type" value="Genomic_DNA"/>
</dbReference>
<organism evidence="2 3">
    <name type="scientific">Leishmania tarentolae</name>
    <name type="common">Sauroleishmania tarentolae</name>
    <dbReference type="NCBI Taxonomy" id="5689"/>
    <lineage>
        <taxon>Eukaryota</taxon>
        <taxon>Discoba</taxon>
        <taxon>Euglenozoa</taxon>
        <taxon>Kinetoplastea</taxon>
        <taxon>Metakinetoplastina</taxon>
        <taxon>Trypanosomatida</taxon>
        <taxon>Trypanosomatidae</taxon>
        <taxon>Leishmaniinae</taxon>
        <taxon>Leishmania</taxon>
        <taxon>lizard Leishmania</taxon>
    </lineage>
</organism>
<gene>
    <name evidence="2" type="ORF">LtaPh_2820800</name>
</gene>
<evidence type="ECO:0000256" key="1">
    <source>
        <dbReference type="SAM" id="MobiDB-lite"/>
    </source>
</evidence>
<feature type="compositionally biased region" description="Acidic residues" evidence="1">
    <location>
        <begin position="425"/>
        <end position="439"/>
    </location>
</feature>
<feature type="region of interest" description="Disordered" evidence="1">
    <location>
        <begin position="93"/>
        <end position="114"/>
    </location>
</feature>